<dbReference type="Proteomes" id="UP000681967">
    <property type="component" value="Unassembled WGS sequence"/>
</dbReference>
<sequence length="81" mass="8941">SFETNIDGSDPKIVDEQVSEEIAKQQQQEQQDLTSNERHRNLSLSAKSLLPSIKSNISSPLGMVEQLHSDSFTSPEASIDV</sequence>
<dbReference type="EMBL" id="CAJOBH010132660">
    <property type="protein sequence ID" value="CAF4765788.1"/>
    <property type="molecule type" value="Genomic_DNA"/>
</dbReference>
<dbReference type="Proteomes" id="UP000681720">
    <property type="component" value="Unassembled WGS sequence"/>
</dbReference>
<gene>
    <name evidence="2" type="ORF">BYL167_LOCUS46705</name>
    <name evidence="3" type="ORF">GIL414_LOCUS54853</name>
</gene>
<protein>
    <submittedName>
        <fullName evidence="3">Uncharacterized protein</fullName>
    </submittedName>
</protein>
<dbReference type="EMBL" id="CAJOBJ010193327">
    <property type="protein sequence ID" value="CAF4961058.1"/>
    <property type="molecule type" value="Genomic_DNA"/>
</dbReference>
<feature type="non-terminal residue" evidence="3">
    <location>
        <position position="81"/>
    </location>
</feature>
<comment type="caution">
    <text evidence="3">The sequence shown here is derived from an EMBL/GenBank/DDBJ whole genome shotgun (WGS) entry which is preliminary data.</text>
</comment>
<evidence type="ECO:0000313" key="3">
    <source>
        <dbReference type="EMBL" id="CAF4961058.1"/>
    </source>
</evidence>
<evidence type="ECO:0000313" key="4">
    <source>
        <dbReference type="Proteomes" id="UP000681720"/>
    </source>
</evidence>
<feature type="non-terminal residue" evidence="3">
    <location>
        <position position="1"/>
    </location>
</feature>
<evidence type="ECO:0000256" key="1">
    <source>
        <dbReference type="SAM" id="MobiDB-lite"/>
    </source>
</evidence>
<accession>A0A8S3CX08</accession>
<feature type="region of interest" description="Disordered" evidence="1">
    <location>
        <begin position="20"/>
        <end position="42"/>
    </location>
</feature>
<reference evidence="3" key="1">
    <citation type="submission" date="2021-02" db="EMBL/GenBank/DDBJ databases">
        <authorList>
            <person name="Nowell W R."/>
        </authorList>
    </citation>
    <scope>NUCLEOTIDE SEQUENCE</scope>
</reference>
<dbReference type="AlphaFoldDB" id="A0A8S3CX08"/>
<name>A0A8S3CX08_9BILA</name>
<evidence type="ECO:0000313" key="2">
    <source>
        <dbReference type="EMBL" id="CAF4765788.1"/>
    </source>
</evidence>
<organism evidence="3 4">
    <name type="scientific">Rotaria magnacalcarata</name>
    <dbReference type="NCBI Taxonomy" id="392030"/>
    <lineage>
        <taxon>Eukaryota</taxon>
        <taxon>Metazoa</taxon>
        <taxon>Spiralia</taxon>
        <taxon>Gnathifera</taxon>
        <taxon>Rotifera</taxon>
        <taxon>Eurotatoria</taxon>
        <taxon>Bdelloidea</taxon>
        <taxon>Philodinida</taxon>
        <taxon>Philodinidae</taxon>
        <taxon>Rotaria</taxon>
    </lineage>
</organism>
<proteinExistence type="predicted"/>